<keyword evidence="1" id="KW-1133">Transmembrane helix</keyword>
<dbReference type="EMBL" id="CAEKDK010000005">
    <property type="protein sequence ID" value="CAB4279540.1"/>
    <property type="molecule type" value="Genomic_DNA"/>
</dbReference>
<proteinExistence type="predicted"/>
<keyword evidence="1" id="KW-0812">Transmembrane</keyword>
<evidence type="ECO:0000313" key="2">
    <source>
        <dbReference type="EMBL" id="CAB4279540.1"/>
    </source>
</evidence>
<dbReference type="AlphaFoldDB" id="A0A6J5USQ8"/>
<organism evidence="2 3">
    <name type="scientific">Prunus armeniaca</name>
    <name type="common">Apricot</name>
    <name type="synonym">Armeniaca vulgaris</name>
    <dbReference type="NCBI Taxonomy" id="36596"/>
    <lineage>
        <taxon>Eukaryota</taxon>
        <taxon>Viridiplantae</taxon>
        <taxon>Streptophyta</taxon>
        <taxon>Embryophyta</taxon>
        <taxon>Tracheophyta</taxon>
        <taxon>Spermatophyta</taxon>
        <taxon>Magnoliopsida</taxon>
        <taxon>eudicotyledons</taxon>
        <taxon>Gunneridae</taxon>
        <taxon>Pentapetalae</taxon>
        <taxon>rosids</taxon>
        <taxon>fabids</taxon>
        <taxon>Rosales</taxon>
        <taxon>Rosaceae</taxon>
        <taxon>Amygdaloideae</taxon>
        <taxon>Amygdaleae</taxon>
        <taxon>Prunus</taxon>
    </lineage>
</organism>
<accession>A0A6J5USQ8</accession>
<keyword evidence="1" id="KW-0472">Membrane</keyword>
<sequence>MKLLLWGSLSTQTPNTFSSSFFCSVFCFGLGWSSRRIKAKGRGDHVSCWVLGDADRECAKVSVLWPPKCSAISKVLSRQSWHVPLHWKTPLAAEQRANPRQL</sequence>
<reference evidence="2 3" key="1">
    <citation type="submission" date="2020-05" db="EMBL/GenBank/DDBJ databases">
        <authorList>
            <person name="Campoy J."/>
            <person name="Schneeberger K."/>
            <person name="Spophaly S."/>
        </authorList>
    </citation>
    <scope>NUCLEOTIDE SEQUENCE [LARGE SCALE GENOMIC DNA]</scope>
    <source>
        <strain evidence="2">PruArmRojPasFocal</strain>
    </source>
</reference>
<evidence type="ECO:0000256" key="1">
    <source>
        <dbReference type="SAM" id="Phobius"/>
    </source>
</evidence>
<name>A0A6J5USQ8_PRUAR</name>
<evidence type="ECO:0000313" key="3">
    <source>
        <dbReference type="Proteomes" id="UP000507222"/>
    </source>
</evidence>
<dbReference type="Proteomes" id="UP000507222">
    <property type="component" value="Unassembled WGS sequence"/>
</dbReference>
<protein>
    <submittedName>
        <fullName evidence="2">Uncharacterized protein</fullName>
    </submittedName>
</protein>
<gene>
    <name evidence="2" type="ORF">CURHAP_LOCUS31836</name>
</gene>
<feature type="transmembrane region" description="Helical" evidence="1">
    <location>
        <begin position="12"/>
        <end position="32"/>
    </location>
</feature>